<protein>
    <submittedName>
        <fullName evidence="1">Uncharacterized protein</fullName>
    </submittedName>
</protein>
<keyword evidence="2" id="KW-1185">Reference proteome</keyword>
<accession>A0A8R1HNG5</accession>
<name>A0A8R1HNG5_CAEJA</name>
<reference evidence="1" key="2">
    <citation type="submission" date="2022-06" db="UniProtKB">
        <authorList>
            <consortium name="EnsemblMetazoa"/>
        </authorList>
    </citation>
    <scope>IDENTIFICATION</scope>
    <source>
        <strain evidence="1">DF5081</strain>
    </source>
</reference>
<dbReference type="PANTHER" id="PTHR47645">
    <property type="entry name" value="PROTEIN CBG08267"/>
    <property type="match status" value="1"/>
</dbReference>
<dbReference type="PANTHER" id="PTHR47645:SF1">
    <property type="entry name" value="C2H2-TYPE DOMAIN-CONTAINING PROTEIN-RELATED"/>
    <property type="match status" value="1"/>
</dbReference>
<dbReference type="EnsemblMetazoa" id="CJA02545b.1">
    <property type="protein sequence ID" value="CJA02545b.1"/>
    <property type="gene ID" value="WBGene00121749"/>
</dbReference>
<reference evidence="2" key="1">
    <citation type="submission" date="2010-08" db="EMBL/GenBank/DDBJ databases">
        <authorList>
            <consortium name="Caenorhabditis japonica Sequencing Consortium"/>
            <person name="Wilson R.K."/>
        </authorList>
    </citation>
    <scope>NUCLEOTIDE SEQUENCE [LARGE SCALE GENOMIC DNA]</scope>
    <source>
        <strain evidence="2">DF5081</strain>
    </source>
</reference>
<dbReference type="Proteomes" id="UP000005237">
    <property type="component" value="Unassembled WGS sequence"/>
</dbReference>
<evidence type="ECO:0000313" key="2">
    <source>
        <dbReference type="Proteomes" id="UP000005237"/>
    </source>
</evidence>
<dbReference type="AlphaFoldDB" id="A0A8R1HNG5"/>
<evidence type="ECO:0000313" key="1">
    <source>
        <dbReference type="EnsemblMetazoa" id="CJA02545b.1"/>
    </source>
</evidence>
<proteinExistence type="predicted"/>
<organism evidence="1 2">
    <name type="scientific">Caenorhabditis japonica</name>
    <dbReference type="NCBI Taxonomy" id="281687"/>
    <lineage>
        <taxon>Eukaryota</taxon>
        <taxon>Metazoa</taxon>
        <taxon>Ecdysozoa</taxon>
        <taxon>Nematoda</taxon>
        <taxon>Chromadorea</taxon>
        <taxon>Rhabditida</taxon>
        <taxon>Rhabditina</taxon>
        <taxon>Rhabditomorpha</taxon>
        <taxon>Rhabditoidea</taxon>
        <taxon>Rhabditidae</taxon>
        <taxon>Peloderinae</taxon>
        <taxon>Caenorhabditis</taxon>
    </lineage>
</organism>
<sequence>MFNDNYRMGDDECEDFGMDTLSLYLPENLLWGDIKINDDYLKLICNEDKQGEVIRRRDCQKAGFRCVTTAMTKALASLRTCHYDIPSRTLVPCKKRTDCHSKDHLRWADVRRFRAACREAQVSEEYNEDTVARFIDNGYKLNR</sequence>